<dbReference type="Proteomes" id="UP001209681">
    <property type="component" value="Unassembled WGS sequence"/>
</dbReference>
<evidence type="ECO:0000313" key="2">
    <source>
        <dbReference type="EMBL" id="MCW7753962.1"/>
    </source>
</evidence>
<dbReference type="PANTHER" id="PTHR46211">
    <property type="entry name" value="GLYCEROPHOSPHORYL DIESTER PHOSPHODIESTERASE"/>
    <property type="match status" value="1"/>
</dbReference>
<reference evidence="2 3" key="1">
    <citation type="submission" date="2022-11" db="EMBL/GenBank/DDBJ databases">
        <title>Desulfobotulus tamanensis H1 sp. nov. - anaerobic, alkaliphilic, sulphate reducing bacterium isolated from terrestrial mud volcano.</title>
        <authorList>
            <person name="Frolova A."/>
            <person name="Merkel A.Y."/>
            <person name="Slobodkin A.I."/>
        </authorList>
    </citation>
    <scope>NUCLEOTIDE SEQUENCE [LARGE SCALE GENOMIC DNA]</scope>
    <source>
        <strain evidence="2 3">H1</strain>
    </source>
</reference>
<dbReference type="PANTHER" id="PTHR46211:SF14">
    <property type="entry name" value="GLYCEROPHOSPHODIESTER PHOSPHODIESTERASE"/>
    <property type="match status" value="1"/>
</dbReference>
<evidence type="ECO:0000313" key="3">
    <source>
        <dbReference type="Proteomes" id="UP001209681"/>
    </source>
</evidence>
<evidence type="ECO:0000259" key="1">
    <source>
        <dbReference type="PROSITE" id="PS51704"/>
    </source>
</evidence>
<organism evidence="2 3">
    <name type="scientific">Desulfobotulus pelophilus</name>
    <dbReference type="NCBI Taxonomy" id="2823377"/>
    <lineage>
        <taxon>Bacteria</taxon>
        <taxon>Pseudomonadati</taxon>
        <taxon>Thermodesulfobacteriota</taxon>
        <taxon>Desulfobacteria</taxon>
        <taxon>Desulfobacterales</taxon>
        <taxon>Desulfobacteraceae</taxon>
        <taxon>Desulfobotulus</taxon>
    </lineage>
</organism>
<gene>
    <name evidence="2" type="ORF">OOT00_08185</name>
</gene>
<proteinExistence type="predicted"/>
<name>A0ABT3NAG5_9BACT</name>
<dbReference type="PROSITE" id="PS51704">
    <property type="entry name" value="GP_PDE"/>
    <property type="match status" value="1"/>
</dbReference>
<dbReference type="InterPro" id="IPR017946">
    <property type="entry name" value="PLC-like_Pdiesterase_TIM-brl"/>
</dbReference>
<dbReference type="SUPFAM" id="SSF51695">
    <property type="entry name" value="PLC-like phosphodiesterases"/>
    <property type="match status" value="1"/>
</dbReference>
<dbReference type="InterPro" id="IPR030395">
    <property type="entry name" value="GP_PDE_dom"/>
</dbReference>
<dbReference type="RefSeq" id="WP_265424986.1">
    <property type="nucleotide sequence ID" value="NZ_JAPFPW010000008.1"/>
</dbReference>
<dbReference type="Gene3D" id="3.20.20.190">
    <property type="entry name" value="Phosphatidylinositol (PI) phosphodiesterase"/>
    <property type="match status" value="1"/>
</dbReference>
<protein>
    <submittedName>
        <fullName evidence="2">Glycerophosphodiester phosphodiesterase family protein</fullName>
    </submittedName>
</protein>
<accession>A0ABT3NAG5</accession>
<feature type="domain" description="GP-PDE" evidence="1">
    <location>
        <begin position="8"/>
        <end position="247"/>
    </location>
</feature>
<dbReference type="EMBL" id="JAPFPW010000008">
    <property type="protein sequence ID" value="MCW7753962.1"/>
    <property type="molecule type" value="Genomic_DNA"/>
</dbReference>
<keyword evidence="3" id="KW-1185">Reference proteome</keyword>
<comment type="caution">
    <text evidence="2">The sequence shown here is derived from an EMBL/GenBank/DDBJ whole genome shotgun (WGS) entry which is preliminary data.</text>
</comment>
<dbReference type="Pfam" id="PF03009">
    <property type="entry name" value="GDPD"/>
    <property type="match status" value="1"/>
</dbReference>
<sequence length="252" mass="28187">MKDFPASPLVIAHRGYRMRFPENTLPAFDAAWNAGARMVELDVQWSRDGRIMVHHDTSLERCSNGKGMVREHNAYFLRQLDAGSWFSRAFAGTVIPFLEEVVAGVPEGGWLNVEVKPEAVSEAKNMSRMLASLMAICAPLKGRIVVSSFHHGFLKQLARLPHAPFIGVLSSRWQKEEALLAFATELKAFAWHPDHRGLEKTVVRRMKEAGLRVYPYTVNDQDRAAALLAMGVDGFFSDDAEILKGRDGYDST</sequence>